<feature type="transmembrane region" description="Helical" evidence="1">
    <location>
        <begin position="237"/>
        <end position="256"/>
    </location>
</feature>
<feature type="transmembrane region" description="Helical" evidence="1">
    <location>
        <begin position="111"/>
        <end position="129"/>
    </location>
</feature>
<dbReference type="AlphaFoldDB" id="A0AAJ4XBR5"/>
<reference evidence="2 3" key="1">
    <citation type="submission" date="2017-06" db="EMBL/GenBank/DDBJ databases">
        <authorList>
            <consortium name="Pathogen Informatics"/>
        </authorList>
    </citation>
    <scope>NUCLEOTIDE SEQUENCE [LARGE SCALE GENOMIC DNA]</scope>
    <source>
        <strain evidence="2 3">NCTC12149</strain>
    </source>
</reference>
<feature type="transmembrane region" description="Helical" evidence="1">
    <location>
        <begin position="12"/>
        <end position="31"/>
    </location>
</feature>
<feature type="transmembrane region" description="Helical" evidence="1">
    <location>
        <begin position="308"/>
        <end position="325"/>
    </location>
</feature>
<evidence type="ECO:0000313" key="2">
    <source>
        <dbReference type="EMBL" id="SNV50714.1"/>
    </source>
</evidence>
<sequence>MLNILNGRFNKLIFVFFLTGIGQLSIFMFSVVSVNNLDSALLKDIGLVDNAYLIISSVISIGITQYYAKDIANESTWLESYNKSLSFRLVLSCIVFMVGLVHLLITGNTVQLILLFAPIIAINGDYALYMRGKTIQAAFSSFIRNTFPYIILSILIALGLAVDVIVYVLILGLFLIVASLLVNRYLIFSFYKNFNFKIEWNRLGKIIQVGIGTSVFNVIKNFIFIICAAYWTGIGLATIYAFLKLYLMFFGVKRMVIQTYIKEIISDKIMSVKINYMIGIGGLSLVLLLLIGGPFYLKWFFDESKLDIQVLHFSLLFIIVCNSFYSVELTRLLALGYFNLYSAITIIASSICLMLVWLFNKFHFPIYSIFILIGLYDLIISLSCKFLPIYRLRLIPKRIN</sequence>
<protein>
    <submittedName>
        <fullName evidence="2">Uncharacterized protein</fullName>
    </submittedName>
</protein>
<dbReference type="KEGG" id="smiz:4412673_02144"/>
<feature type="transmembrane region" description="Helical" evidence="1">
    <location>
        <begin position="337"/>
        <end position="359"/>
    </location>
</feature>
<dbReference type="RefSeq" id="WP_093096517.1">
    <property type="nucleotide sequence ID" value="NZ_FNGK01000001.1"/>
</dbReference>
<feature type="transmembrane region" description="Helical" evidence="1">
    <location>
        <begin position="141"/>
        <end position="158"/>
    </location>
</feature>
<organism evidence="2 3">
    <name type="scientific">Sphingobacterium mizutaii</name>
    <dbReference type="NCBI Taxonomy" id="1010"/>
    <lineage>
        <taxon>Bacteria</taxon>
        <taxon>Pseudomonadati</taxon>
        <taxon>Bacteroidota</taxon>
        <taxon>Sphingobacteriia</taxon>
        <taxon>Sphingobacteriales</taxon>
        <taxon>Sphingobacteriaceae</taxon>
        <taxon>Sphingobacterium</taxon>
    </lineage>
</organism>
<feature type="transmembrane region" description="Helical" evidence="1">
    <location>
        <begin position="164"/>
        <end position="186"/>
    </location>
</feature>
<dbReference type="Proteomes" id="UP000215355">
    <property type="component" value="Chromosome 1"/>
</dbReference>
<feature type="transmembrane region" description="Helical" evidence="1">
    <location>
        <begin position="276"/>
        <end position="296"/>
    </location>
</feature>
<keyword evidence="1" id="KW-1133">Transmembrane helix</keyword>
<feature type="transmembrane region" description="Helical" evidence="1">
    <location>
        <begin position="89"/>
        <end position="105"/>
    </location>
</feature>
<keyword evidence="1" id="KW-0812">Transmembrane</keyword>
<evidence type="ECO:0000313" key="3">
    <source>
        <dbReference type="Proteomes" id="UP000215355"/>
    </source>
</evidence>
<accession>A0AAJ4XBR5</accession>
<gene>
    <name evidence="2" type="ORF">SAMEA4412673_02144</name>
</gene>
<feature type="transmembrane region" description="Helical" evidence="1">
    <location>
        <begin position="51"/>
        <end position="68"/>
    </location>
</feature>
<evidence type="ECO:0000256" key="1">
    <source>
        <dbReference type="SAM" id="Phobius"/>
    </source>
</evidence>
<feature type="transmembrane region" description="Helical" evidence="1">
    <location>
        <begin position="365"/>
        <end position="390"/>
    </location>
</feature>
<name>A0AAJ4XBR5_9SPHI</name>
<feature type="transmembrane region" description="Helical" evidence="1">
    <location>
        <begin position="206"/>
        <end position="231"/>
    </location>
</feature>
<proteinExistence type="predicted"/>
<keyword evidence="1" id="KW-0472">Membrane</keyword>
<dbReference type="EMBL" id="LT906468">
    <property type="protein sequence ID" value="SNV50714.1"/>
    <property type="molecule type" value="Genomic_DNA"/>
</dbReference>